<accession>G5DZ91</accession>
<dbReference type="SUPFAM" id="SSF49758">
    <property type="entry name" value="Calpain large subunit, middle domain (domain III)"/>
    <property type="match status" value="1"/>
</dbReference>
<sequence length="154" mass="17971">WGEVEWTGAWSDGSSEWNYVDDGCDLRIKVEDGEFWMSSQDFLREFSRLEICNLTPDALTARRYRKWNTTLYSGSWRKGSTAGCRNFPATFWEMRLAVEFAGFKLSNSLHQLIITRYSKPDLAVNFDSFVCCLIRLETMFRFFQGIDTQKQGVI</sequence>
<dbReference type="PROSITE" id="PS50203">
    <property type="entry name" value="CALPAIN_CAT"/>
    <property type="match status" value="1"/>
</dbReference>
<dbReference type="InterPro" id="IPR036213">
    <property type="entry name" value="Calpain_III_sf"/>
</dbReference>
<evidence type="ECO:0000256" key="6">
    <source>
        <dbReference type="ARBA" id="ARBA00022801"/>
    </source>
</evidence>
<dbReference type="EMBL" id="JP286455">
    <property type="protein sequence ID" value="AEQ17691.1"/>
    <property type="molecule type" value="mRNA"/>
</dbReference>
<feature type="domain" description="Calpain catalytic" evidence="8">
    <location>
        <begin position="1"/>
        <end position="55"/>
    </location>
</feature>
<dbReference type="MEROPS" id="C02.003"/>
<evidence type="ECO:0000259" key="8">
    <source>
        <dbReference type="PROSITE" id="PS50203"/>
    </source>
</evidence>
<dbReference type="PANTHER" id="PTHR10183">
    <property type="entry name" value="CALPAIN"/>
    <property type="match status" value="1"/>
</dbReference>
<reference evidence="9" key="1">
    <citation type="submission" date="2011-09" db="EMBL/GenBank/DDBJ databases">
        <title>The odds of duplicate gene persistence after polyploidization.</title>
        <authorList>
            <person name="Chain F.J.J."/>
            <person name="Evans B.J."/>
            <person name="Dushoff J."/>
        </authorList>
    </citation>
    <scope>NUCLEOTIDE SEQUENCE</scope>
    <source>
        <tissue evidence="9">Liver</tissue>
    </source>
</reference>
<dbReference type="GO" id="GO:0006508">
    <property type="term" value="P:proteolysis"/>
    <property type="evidence" value="ECO:0007669"/>
    <property type="project" value="UniProtKB-KW"/>
</dbReference>
<dbReference type="Pfam" id="PF21875">
    <property type="entry name" value="CAPN13-like_C_EFh"/>
    <property type="match status" value="1"/>
</dbReference>
<keyword evidence="5" id="KW-0677">Repeat</keyword>
<dbReference type="InterPro" id="IPR011992">
    <property type="entry name" value="EF-hand-dom_pair"/>
</dbReference>
<dbReference type="SUPFAM" id="SSF54001">
    <property type="entry name" value="Cysteine proteinases"/>
    <property type="match status" value="1"/>
</dbReference>
<evidence type="ECO:0000256" key="4">
    <source>
        <dbReference type="ARBA" id="ARBA00022670"/>
    </source>
</evidence>
<dbReference type="Pfam" id="PF00648">
    <property type="entry name" value="Peptidase_C2"/>
    <property type="match status" value="1"/>
</dbReference>
<dbReference type="Gene3D" id="1.10.238.10">
    <property type="entry name" value="EF-hand"/>
    <property type="match status" value="1"/>
</dbReference>
<feature type="non-terminal residue" evidence="9">
    <location>
        <position position="154"/>
    </location>
</feature>
<keyword evidence="3" id="KW-0963">Cytoplasm</keyword>
<organism evidence="9">
    <name type="scientific">Hymenochirus curtipes</name>
    <name type="common">western dwarf clawed frog</name>
    <dbReference type="NCBI Taxonomy" id="8362"/>
    <lineage>
        <taxon>Eukaryota</taxon>
        <taxon>Metazoa</taxon>
        <taxon>Chordata</taxon>
        <taxon>Craniata</taxon>
        <taxon>Vertebrata</taxon>
        <taxon>Euteleostomi</taxon>
        <taxon>Amphibia</taxon>
        <taxon>Batrachia</taxon>
        <taxon>Anura</taxon>
        <taxon>Pipoidea</taxon>
        <taxon>Pipidae</taxon>
        <taxon>Pipinae</taxon>
        <taxon>Hymenochirus</taxon>
    </lineage>
</organism>
<evidence type="ECO:0000256" key="7">
    <source>
        <dbReference type="PROSITE-ProRule" id="PRU00239"/>
    </source>
</evidence>
<dbReference type="PANTHER" id="PTHR10183:SF284">
    <property type="entry name" value="CALPAIN-1 CATALYTIC SUBUNIT"/>
    <property type="match status" value="1"/>
</dbReference>
<dbReference type="InterPro" id="IPR001300">
    <property type="entry name" value="Peptidase_C2_calpain_cat"/>
</dbReference>
<comment type="similarity">
    <text evidence="2">Belongs to the peptidase C2 family.</text>
</comment>
<comment type="subcellular location">
    <subcellularLocation>
        <location evidence="1">Cytoplasm</location>
    </subcellularLocation>
</comment>
<evidence type="ECO:0000313" key="9">
    <source>
        <dbReference type="EMBL" id="AEQ17691.1"/>
    </source>
</evidence>
<evidence type="ECO:0000256" key="1">
    <source>
        <dbReference type="ARBA" id="ARBA00004496"/>
    </source>
</evidence>
<evidence type="ECO:0000256" key="5">
    <source>
        <dbReference type="ARBA" id="ARBA00022737"/>
    </source>
</evidence>
<dbReference type="AlphaFoldDB" id="G5DZ91"/>
<evidence type="ECO:0000256" key="3">
    <source>
        <dbReference type="ARBA" id="ARBA00022490"/>
    </source>
</evidence>
<dbReference type="SUPFAM" id="SSF47473">
    <property type="entry name" value="EF-hand"/>
    <property type="match status" value="1"/>
</dbReference>
<keyword evidence="4" id="KW-0645">Protease</keyword>
<dbReference type="InterPro" id="IPR022684">
    <property type="entry name" value="Calpain_cysteine_protease"/>
</dbReference>
<dbReference type="GO" id="GO:0004198">
    <property type="term" value="F:calcium-dependent cysteine-type endopeptidase activity"/>
    <property type="evidence" value="ECO:0007669"/>
    <property type="project" value="InterPro"/>
</dbReference>
<dbReference type="PRINTS" id="PR00704">
    <property type="entry name" value="CALPAIN"/>
</dbReference>
<keyword evidence="6" id="KW-0378">Hydrolase</keyword>
<protein>
    <submittedName>
        <fullName evidence="9">Putative calpain 1</fullName>
    </submittedName>
</protein>
<dbReference type="Gene3D" id="3.90.70.10">
    <property type="entry name" value="Cysteine proteinases"/>
    <property type="match status" value="1"/>
</dbReference>
<dbReference type="InterPro" id="IPR038765">
    <property type="entry name" value="Papain-like_cys_pep_sf"/>
</dbReference>
<name>G5DZ91_9PIPI</name>
<proteinExistence type="evidence at transcript level"/>
<comment type="caution">
    <text evidence="7">Lacks conserved residue(s) required for the propagation of feature annotation.</text>
</comment>
<feature type="non-terminal residue" evidence="9">
    <location>
        <position position="1"/>
    </location>
</feature>
<dbReference type="InterPro" id="IPR054069">
    <property type="entry name" value="CAPN3/13-like_C_EFh"/>
</dbReference>
<evidence type="ECO:0000256" key="2">
    <source>
        <dbReference type="ARBA" id="ARBA00007623"/>
    </source>
</evidence>
<dbReference type="GO" id="GO:0005737">
    <property type="term" value="C:cytoplasm"/>
    <property type="evidence" value="ECO:0007669"/>
    <property type="project" value="UniProtKB-SubCell"/>
</dbReference>